<proteinExistence type="predicted"/>
<gene>
    <name evidence="12" type="primary">nqrM</name>
    <name evidence="12" type="ORF">FYK55_04010</name>
</gene>
<dbReference type="Proteomes" id="UP000324479">
    <property type="component" value="Unassembled WGS sequence"/>
</dbReference>
<keyword evidence="6" id="KW-0479">Metal-binding</keyword>
<dbReference type="EC" id="2.7.1.180" evidence="2"/>
<evidence type="ECO:0000256" key="11">
    <source>
        <dbReference type="SAM" id="Phobius"/>
    </source>
</evidence>
<dbReference type="Pfam" id="PF02424">
    <property type="entry name" value="ApbE"/>
    <property type="match status" value="1"/>
</dbReference>
<dbReference type="EMBL" id="VWOX01000002">
    <property type="protein sequence ID" value="KAA5546332.1"/>
    <property type="molecule type" value="Genomic_DNA"/>
</dbReference>
<comment type="cofactor">
    <cofactor evidence="1">
        <name>Mg(2+)</name>
        <dbReference type="ChEBI" id="CHEBI:18420"/>
    </cofactor>
</comment>
<name>A0A5M6DJ95_9BACT</name>
<dbReference type="PANTHER" id="PTHR30040">
    <property type="entry name" value="THIAMINE BIOSYNTHESIS LIPOPROTEIN APBE"/>
    <property type="match status" value="1"/>
</dbReference>
<dbReference type="InterPro" id="IPR007495">
    <property type="entry name" value="NqrM"/>
</dbReference>
<dbReference type="GO" id="GO:0046872">
    <property type="term" value="F:metal ion binding"/>
    <property type="evidence" value="ECO:0007669"/>
    <property type="project" value="UniProtKB-KW"/>
</dbReference>
<evidence type="ECO:0000256" key="5">
    <source>
        <dbReference type="ARBA" id="ARBA00022679"/>
    </source>
</evidence>
<dbReference type="PANTHER" id="PTHR30040:SF2">
    <property type="entry name" value="FAD:PROTEIN FMN TRANSFERASE"/>
    <property type="match status" value="1"/>
</dbReference>
<evidence type="ECO:0000256" key="2">
    <source>
        <dbReference type="ARBA" id="ARBA00011955"/>
    </source>
</evidence>
<dbReference type="Gene3D" id="3.10.520.10">
    <property type="entry name" value="ApbE-like domains"/>
    <property type="match status" value="1"/>
</dbReference>
<evidence type="ECO:0000256" key="6">
    <source>
        <dbReference type="ARBA" id="ARBA00022723"/>
    </source>
</evidence>
<organism evidence="12 13">
    <name type="scientific">Roseiconus nitratireducens</name>
    <dbReference type="NCBI Taxonomy" id="2605748"/>
    <lineage>
        <taxon>Bacteria</taxon>
        <taxon>Pseudomonadati</taxon>
        <taxon>Planctomycetota</taxon>
        <taxon>Planctomycetia</taxon>
        <taxon>Pirellulales</taxon>
        <taxon>Pirellulaceae</taxon>
        <taxon>Roseiconus</taxon>
    </lineage>
</organism>
<evidence type="ECO:0000256" key="10">
    <source>
        <dbReference type="ARBA" id="ARBA00048540"/>
    </source>
</evidence>
<protein>
    <recommendedName>
        <fullName evidence="3">FAD:protein FMN transferase</fullName>
        <ecNumber evidence="2">2.7.1.180</ecNumber>
    </recommendedName>
    <alternativeName>
        <fullName evidence="9">Flavin transferase</fullName>
    </alternativeName>
</protein>
<dbReference type="SUPFAM" id="SSF143631">
    <property type="entry name" value="ApbE-like"/>
    <property type="match status" value="1"/>
</dbReference>
<keyword evidence="8" id="KW-0460">Magnesium</keyword>
<evidence type="ECO:0000256" key="9">
    <source>
        <dbReference type="ARBA" id="ARBA00031306"/>
    </source>
</evidence>
<comment type="catalytic activity">
    <reaction evidence="10">
        <text>L-threonyl-[protein] + FAD = FMN-L-threonyl-[protein] + AMP + H(+)</text>
        <dbReference type="Rhea" id="RHEA:36847"/>
        <dbReference type="Rhea" id="RHEA-COMP:11060"/>
        <dbReference type="Rhea" id="RHEA-COMP:11061"/>
        <dbReference type="ChEBI" id="CHEBI:15378"/>
        <dbReference type="ChEBI" id="CHEBI:30013"/>
        <dbReference type="ChEBI" id="CHEBI:57692"/>
        <dbReference type="ChEBI" id="CHEBI:74257"/>
        <dbReference type="ChEBI" id="CHEBI:456215"/>
        <dbReference type="EC" id="2.7.1.180"/>
    </reaction>
</comment>
<keyword evidence="11" id="KW-0472">Membrane</keyword>
<keyword evidence="5" id="KW-0808">Transferase</keyword>
<keyword evidence="7" id="KW-0274">FAD</keyword>
<accession>A0A5M6DJ95</accession>
<evidence type="ECO:0000313" key="13">
    <source>
        <dbReference type="Proteomes" id="UP000324479"/>
    </source>
</evidence>
<evidence type="ECO:0000256" key="1">
    <source>
        <dbReference type="ARBA" id="ARBA00001946"/>
    </source>
</evidence>
<keyword evidence="13" id="KW-1185">Reference proteome</keyword>
<dbReference type="GO" id="GO:0016740">
    <property type="term" value="F:transferase activity"/>
    <property type="evidence" value="ECO:0007669"/>
    <property type="project" value="UniProtKB-KW"/>
</dbReference>
<comment type="caution">
    <text evidence="12">The sequence shown here is derived from an EMBL/GenBank/DDBJ whole genome shotgun (WGS) entry which is preliminary data.</text>
</comment>
<evidence type="ECO:0000256" key="3">
    <source>
        <dbReference type="ARBA" id="ARBA00016337"/>
    </source>
</evidence>
<dbReference type="Pfam" id="PF04400">
    <property type="entry name" value="NqrM"/>
    <property type="match status" value="1"/>
</dbReference>
<dbReference type="AlphaFoldDB" id="A0A5M6DJ95"/>
<evidence type="ECO:0000256" key="7">
    <source>
        <dbReference type="ARBA" id="ARBA00022827"/>
    </source>
</evidence>
<dbReference type="InterPro" id="IPR024932">
    <property type="entry name" value="ApbE"/>
</dbReference>
<keyword evidence="4" id="KW-0285">Flavoprotein</keyword>
<keyword evidence="11" id="KW-1133">Transmembrane helix</keyword>
<feature type="transmembrane region" description="Helical" evidence="11">
    <location>
        <begin position="321"/>
        <end position="348"/>
    </location>
</feature>
<evidence type="ECO:0000256" key="8">
    <source>
        <dbReference type="ARBA" id="ARBA00022842"/>
    </source>
</evidence>
<keyword evidence="11" id="KW-0812">Transmembrane</keyword>
<evidence type="ECO:0000313" key="12">
    <source>
        <dbReference type="EMBL" id="KAA5546332.1"/>
    </source>
</evidence>
<evidence type="ECO:0000256" key="4">
    <source>
        <dbReference type="ARBA" id="ARBA00022630"/>
    </source>
</evidence>
<sequence>MGTTYMVKVAGAEQLGDDEIRVGVDAELRRVNDQMSTYLKQSEISQFNESGSTDWFSVSPEFAQVVSAAQDIARRTEGAFDITVAPLVNAWSFGPGERTGSVPDPQMLKQLRERVGYQHLEVRSDPPAIRKSIPELQIDLSSIAKGHGVDRVVELLRSKGADSVFVEIGGEVRTIGDKPGGPWRVGIQLPDAAQDTVMIAHPMVPGTEAGNAMATSGDYRNYFVADGKRYSHTIDPRTGAPIEHSLASVTVIAPTCMLADAWATAINVLGRDTGLATAKEQGLDVLLVLRGGETGYELEGTGTLAEYAVQDRSADAGGTSWAAIIPITILTFAVFSILLFAMAIGVLFGRKSISGSCGGLANQKNPDGSTSCALCSNPSDACQELREKMAQEQRSS</sequence>
<reference evidence="12 13" key="1">
    <citation type="submission" date="2019-08" db="EMBL/GenBank/DDBJ databases">
        <authorList>
            <person name="Dhanesh K."/>
            <person name="Kumar G."/>
            <person name="Sasikala C."/>
            <person name="Venkata Ramana C."/>
        </authorList>
    </citation>
    <scope>NUCLEOTIDE SEQUENCE [LARGE SCALE GENOMIC DNA]</scope>
    <source>
        <strain evidence="12 13">JC645</strain>
    </source>
</reference>
<dbReference type="InterPro" id="IPR003374">
    <property type="entry name" value="ApbE-like_sf"/>
</dbReference>